<keyword evidence="9 13" id="KW-0333">Golgi apparatus</keyword>
<keyword evidence="4 13" id="KW-0328">Glycosyltransferase</keyword>
<dbReference type="AlphaFoldDB" id="A0A4W3IT36"/>
<comment type="similarity">
    <text evidence="3 13">Belongs to the glycosyltransferase 31 family.</text>
</comment>
<evidence type="ECO:0000256" key="12">
    <source>
        <dbReference type="ARBA" id="ARBA00023180"/>
    </source>
</evidence>
<dbReference type="EC" id="2.4.1.-" evidence="13"/>
<keyword evidence="8" id="KW-1133">Transmembrane helix</keyword>
<dbReference type="Ensembl" id="ENSCMIT00000034157.1">
    <property type="protein sequence ID" value="ENSCMIP00000033649.1"/>
    <property type="gene ID" value="ENSCMIG00000014351.1"/>
</dbReference>
<comment type="subcellular location">
    <subcellularLocation>
        <location evidence="1 13">Golgi apparatus membrane</location>
        <topology evidence="1 13">Single-pass type II membrane protein</topology>
    </subcellularLocation>
</comment>
<dbReference type="STRING" id="7868.ENSCMIP00000033649"/>
<keyword evidence="15" id="KW-1185">Reference proteome</keyword>
<keyword evidence="7" id="KW-0735">Signal-anchor</keyword>
<dbReference type="Proteomes" id="UP000314986">
    <property type="component" value="Unassembled WGS sequence"/>
</dbReference>
<evidence type="ECO:0000256" key="9">
    <source>
        <dbReference type="ARBA" id="ARBA00023034"/>
    </source>
</evidence>
<evidence type="ECO:0000256" key="4">
    <source>
        <dbReference type="ARBA" id="ARBA00022676"/>
    </source>
</evidence>
<evidence type="ECO:0000256" key="1">
    <source>
        <dbReference type="ARBA" id="ARBA00004323"/>
    </source>
</evidence>
<evidence type="ECO:0000256" key="13">
    <source>
        <dbReference type="RuleBase" id="RU363063"/>
    </source>
</evidence>
<evidence type="ECO:0000256" key="7">
    <source>
        <dbReference type="ARBA" id="ARBA00022968"/>
    </source>
</evidence>
<reference evidence="14" key="4">
    <citation type="submission" date="2025-08" db="UniProtKB">
        <authorList>
            <consortium name="Ensembl"/>
        </authorList>
    </citation>
    <scope>IDENTIFICATION</scope>
</reference>
<evidence type="ECO:0000256" key="8">
    <source>
        <dbReference type="ARBA" id="ARBA00022989"/>
    </source>
</evidence>
<dbReference type="InterPro" id="IPR002659">
    <property type="entry name" value="Glyco_trans_31"/>
</dbReference>
<dbReference type="GeneTree" id="ENSGT00940000162230"/>
<evidence type="ECO:0000256" key="5">
    <source>
        <dbReference type="ARBA" id="ARBA00022679"/>
    </source>
</evidence>
<evidence type="ECO:0000256" key="6">
    <source>
        <dbReference type="ARBA" id="ARBA00022692"/>
    </source>
</evidence>
<evidence type="ECO:0000256" key="11">
    <source>
        <dbReference type="ARBA" id="ARBA00023136"/>
    </source>
</evidence>
<keyword evidence="10" id="KW-0443">Lipid metabolism</keyword>
<evidence type="ECO:0000256" key="2">
    <source>
        <dbReference type="ARBA" id="ARBA00004922"/>
    </source>
</evidence>
<evidence type="ECO:0000313" key="14">
    <source>
        <dbReference type="Ensembl" id="ENSCMIP00000033649.1"/>
    </source>
</evidence>
<dbReference type="GO" id="GO:0006493">
    <property type="term" value="P:protein O-linked glycosylation"/>
    <property type="evidence" value="ECO:0007669"/>
    <property type="project" value="TreeGrafter"/>
</dbReference>
<accession>A0A4W3IT36</accession>
<organism evidence="14 15">
    <name type="scientific">Callorhinchus milii</name>
    <name type="common">Ghost shark</name>
    <dbReference type="NCBI Taxonomy" id="7868"/>
    <lineage>
        <taxon>Eukaryota</taxon>
        <taxon>Metazoa</taxon>
        <taxon>Chordata</taxon>
        <taxon>Craniata</taxon>
        <taxon>Vertebrata</taxon>
        <taxon>Chondrichthyes</taxon>
        <taxon>Holocephali</taxon>
        <taxon>Chimaeriformes</taxon>
        <taxon>Callorhinchidae</taxon>
        <taxon>Callorhinchus</taxon>
    </lineage>
</organism>
<reference evidence="15" key="2">
    <citation type="journal article" date="2007" name="PLoS Biol.">
        <title>Survey sequencing and comparative analysis of the elephant shark (Callorhinchus milii) genome.</title>
        <authorList>
            <person name="Venkatesh B."/>
            <person name="Kirkness E.F."/>
            <person name="Loh Y.H."/>
            <person name="Halpern A.L."/>
            <person name="Lee A.P."/>
            <person name="Johnson J."/>
            <person name="Dandona N."/>
            <person name="Viswanathan L.D."/>
            <person name="Tay A."/>
            <person name="Venter J.C."/>
            <person name="Strausberg R.L."/>
            <person name="Brenner S."/>
        </authorList>
    </citation>
    <scope>NUCLEOTIDE SEQUENCE [LARGE SCALE GENOMIC DNA]</scope>
</reference>
<proteinExistence type="inferred from homology"/>
<dbReference type="OMA" id="VFKEVPM"/>
<dbReference type="FunFam" id="3.90.550.50:FF:000001">
    <property type="entry name" value="Hexosyltransferase"/>
    <property type="match status" value="1"/>
</dbReference>
<keyword evidence="12" id="KW-0325">Glycoprotein</keyword>
<reference evidence="15" key="1">
    <citation type="journal article" date="2006" name="Science">
        <title>Ancient noncoding elements conserved in the human genome.</title>
        <authorList>
            <person name="Venkatesh B."/>
            <person name="Kirkness E.F."/>
            <person name="Loh Y.H."/>
            <person name="Halpern A.L."/>
            <person name="Lee A.P."/>
            <person name="Johnson J."/>
            <person name="Dandona N."/>
            <person name="Viswanathan L.D."/>
            <person name="Tay A."/>
            <person name="Venter J.C."/>
            <person name="Strausberg R.L."/>
            <person name="Brenner S."/>
        </authorList>
    </citation>
    <scope>NUCLEOTIDE SEQUENCE [LARGE SCALE GENOMIC DNA]</scope>
</reference>
<reference evidence="15" key="3">
    <citation type="journal article" date="2014" name="Nature">
        <title>Elephant shark genome provides unique insights into gnathostome evolution.</title>
        <authorList>
            <consortium name="International Elephant Shark Genome Sequencing Consortium"/>
            <person name="Venkatesh B."/>
            <person name="Lee A.P."/>
            <person name="Ravi V."/>
            <person name="Maurya A.K."/>
            <person name="Lian M.M."/>
            <person name="Swann J.B."/>
            <person name="Ohta Y."/>
            <person name="Flajnik M.F."/>
            <person name="Sutoh Y."/>
            <person name="Kasahara M."/>
            <person name="Hoon S."/>
            <person name="Gangu V."/>
            <person name="Roy S.W."/>
            <person name="Irimia M."/>
            <person name="Korzh V."/>
            <person name="Kondrychyn I."/>
            <person name="Lim Z.W."/>
            <person name="Tay B.H."/>
            <person name="Tohari S."/>
            <person name="Kong K.W."/>
            <person name="Ho S."/>
            <person name="Lorente-Galdos B."/>
            <person name="Quilez J."/>
            <person name="Marques-Bonet T."/>
            <person name="Raney B.J."/>
            <person name="Ingham P.W."/>
            <person name="Tay A."/>
            <person name="Hillier L.W."/>
            <person name="Minx P."/>
            <person name="Boehm T."/>
            <person name="Wilson R.K."/>
            <person name="Brenner S."/>
            <person name="Warren W.C."/>
        </authorList>
    </citation>
    <scope>NUCLEOTIDE SEQUENCE [LARGE SCALE GENOMIC DNA]</scope>
</reference>
<comment type="pathway">
    <text evidence="2">Protein modification; protein glycosylation.</text>
</comment>
<keyword evidence="5" id="KW-0808">Transferase</keyword>
<protein>
    <recommendedName>
        <fullName evidence="13">Hexosyltransferase</fullName>
        <ecNumber evidence="13">2.4.1.-</ecNumber>
    </recommendedName>
</protein>
<dbReference type="PANTHER" id="PTHR11214:SF29">
    <property type="entry name" value="BETA-1,3-GALACTOSYLTRANSFERASE 9"/>
    <property type="match status" value="1"/>
</dbReference>
<dbReference type="GO" id="GO:0006629">
    <property type="term" value="P:lipid metabolic process"/>
    <property type="evidence" value="ECO:0007669"/>
    <property type="project" value="UniProtKB-KW"/>
</dbReference>
<keyword evidence="11" id="KW-0472">Membrane</keyword>
<dbReference type="Gene3D" id="3.90.550.50">
    <property type="match status" value="1"/>
</dbReference>
<evidence type="ECO:0000256" key="10">
    <source>
        <dbReference type="ARBA" id="ARBA00023098"/>
    </source>
</evidence>
<dbReference type="PANTHER" id="PTHR11214">
    <property type="entry name" value="BETA-1,3-N-ACETYLGLUCOSAMINYLTRANSFERASE"/>
    <property type="match status" value="1"/>
</dbReference>
<evidence type="ECO:0000256" key="3">
    <source>
        <dbReference type="ARBA" id="ARBA00008661"/>
    </source>
</evidence>
<dbReference type="Pfam" id="PF01762">
    <property type="entry name" value="Galactosyl_T"/>
    <property type="match status" value="1"/>
</dbReference>
<reference evidence="14" key="5">
    <citation type="submission" date="2025-09" db="UniProtKB">
        <authorList>
            <consortium name="Ensembl"/>
        </authorList>
    </citation>
    <scope>IDENTIFICATION</scope>
</reference>
<keyword evidence="6" id="KW-0812">Transmembrane</keyword>
<dbReference type="GO" id="GO:0016758">
    <property type="term" value="F:hexosyltransferase activity"/>
    <property type="evidence" value="ECO:0007669"/>
    <property type="project" value="InterPro"/>
</dbReference>
<name>A0A4W3IT36_CALMI</name>
<dbReference type="InParanoid" id="A0A4W3IT36"/>
<evidence type="ECO:0000313" key="15">
    <source>
        <dbReference type="Proteomes" id="UP000314986"/>
    </source>
</evidence>
<sequence>QRFALPGIKPRSLCCFLLFNAILFHALLFGADFVEEYLLQSSPNTYTDAQTLDIRERARKLTVGYIKSNASQFFCLSSSGACGHSNIFLLSIISSDVENSSRRDVIRRTWANVTRVRGYSVLTLFALGMPRTPDAQSDIRREFAKHGDLIQGKFLDGPENLTLKTIMIMQWAVTFCPKALFILKSNEESFVNYVSLMGYLLGLRRHAEDLYIGRVQHQDMPNRDPLDANFVPVSQYASQRYPDYCSAAAFVISQDVARKIYVVSADLGSSLPEAVFVGICAKRAGVVPTHSSRFSGNKHIRFNRCCYQFLFSSYGLSDEELGAVWEEISDRQHLRAQQLQKQEL</sequence>
<dbReference type="GO" id="GO:0000139">
    <property type="term" value="C:Golgi membrane"/>
    <property type="evidence" value="ECO:0007669"/>
    <property type="project" value="UniProtKB-SubCell"/>
</dbReference>